<feature type="domain" description="Baseplate protein J-like barrel" evidence="1">
    <location>
        <begin position="86"/>
        <end position="164"/>
    </location>
</feature>
<gene>
    <name evidence="2" type="ORF">P0082_07720</name>
</gene>
<dbReference type="PANTHER" id="PTHR37829">
    <property type="entry name" value="PHAGE-LIKE ELEMENT PBSX PROTEIN XKDT"/>
    <property type="match status" value="1"/>
</dbReference>
<sequence length="350" mass="36823">MASLATLVEEEQQRIESAFNPLAGTPKYNLLRVLAGVAAADRYLTQENLAKLEEQIFPDTATYDALLEHWRERVPPLEPTQAAGRVTFTGTNGLSVPAGCLLGATNGQLFYVKDAVTIRNGQASADVQAEEPGASGNLGAGSELKVKSTLPAGINSKATVTTGGVAGGVSAESDDVYRARVIAHERTGTRTGRSGDLSAWAVDSTAEVTSAWEFPNFDSSGTTLIIVAGGSHLTRIGTVANTNAVKIHLGKVAPLQIVDVRSAVSQPIDLSIKLLPVEDSQATRQLIIGRIGLFWQANARPKGTYTNAELRAAILDGTSVTQATVSMSASPITIDMFHVPTGGTITWESL</sequence>
<dbReference type="InterPro" id="IPR052399">
    <property type="entry name" value="Phage_Baseplate_Assmbl_Protein"/>
</dbReference>
<name>A0ABY8MGN3_9SPIO</name>
<dbReference type="Proteomes" id="UP001228690">
    <property type="component" value="Chromosome"/>
</dbReference>
<evidence type="ECO:0000259" key="1">
    <source>
        <dbReference type="Pfam" id="PF04865"/>
    </source>
</evidence>
<reference evidence="2 3" key="1">
    <citation type="submission" date="2023-04" db="EMBL/GenBank/DDBJ databases">
        <title>Spirochaete genome identified in red abalone sample constitutes a novel genus.</title>
        <authorList>
            <person name="Sharma S.P."/>
            <person name="Purcell C.M."/>
            <person name="Hyde J.R."/>
            <person name="Severin A.J."/>
        </authorList>
    </citation>
    <scope>NUCLEOTIDE SEQUENCE [LARGE SCALE GENOMIC DNA]</scope>
    <source>
        <strain evidence="2 3">SP-2023</strain>
    </source>
</reference>
<evidence type="ECO:0000313" key="3">
    <source>
        <dbReference type="Proteomes" id="UP001228690"/>
    </source>
</evidence>
<dbReference type="EMBL" id="CP123443">
    <property type="protein sequence ID" value="WGK68368.1"/>
    <property type="molecule type" value="Genomic_DNA"/>
</dbReference>
<keyword evidence="3" id="KW-1185">Reference proteome</keyword>
<dbReference type="PANTHER" id="PTHR37829:SF3">
    <property type="entry name" value="PROTEIN JAYE-RELATED"/>
    <property type="match status" value="1"/>
</dbReference>
<dbReference type="Pfam" id="PF04865">
    <property type="entry name" value="Baseplate_J"/>
    <property type="match status" value="1"/>
</dbReference>
<proteinExistence type="predicted"/>
<organism evidence="2 3">
    <name type="scientific">Candidatus Haliotispira prima</name>
    <dbReference type="NCBI Taxonomy" id="3034016"/>
    <lineage>
        <taxon>Bacteria</taxon>
        <taxon>Pseudomonadati</taxon>
        <taxon>Spirochaetota</taxon>
        <taxon>Spirochaetia</taxon>
        <taxon>Spirochaetales</taxon>
        <taxon>Spirochaetaceae</taxon>
        <taxon>Candidatus Haliotispira</taxon>
    </lineage>
</organism>
<accession>A0ABY8MGN3</accession>
<dbReference type="InterPro" id="IPR006949">
    <property type="entry name" value="Barrel_Baseplate_J-like"/>
</dbReference>
<evidence type="ECO:0000313" key="2">
    <source>
        <dbReference type="EMBL" id="WGK68368.1"/>
    </source>
</evidence>
<protein>
    <submittedName>
        <fullName evidence="2">Baseplate J/gp47 family protein</fullName>
    </submittedName>
</protein>
<dbReference type="RefSeq" id="WP_326926545.1">
    <property type="nucleotide sequence ID" value="NZ_CP123443.1"/>
</dbReference>